<name>A0ABW4LYM4_9BACI</name>
<proteinExistence type="predicted"/>
<dbReference type="Proteomes" id="UP001597214">
    <property type="component" value="Unassembled WGS sequence"/>
</dbReference>
<comment type="caution">
    <text evidence="1">The sequence shown here is derived from an EMBL/GenBank/DDBJ whole genome shotgun (WGS) entry which is preliminary data.</text>
</comment>
<dbReference type="Pfam" id="PF04525">
    <property type="entry name" value="LOR"/>
    <property type="match status" value="1"/>
</dbReference>
<dbReference type="EMBL" id="JBHUEM010000054">
    <property type="protein sequence ID" value="MFD1739240.1"/>
    <property type="molecule type" value="Genomic_DNA"/>
</dbReference>
<gene>
    <name evidence="1" type="ORF">ACFSCX_22425</name>
</gene>
<sequence>MSNEVLYVSDNFFSAGRTDIYNSDKVKIGELDLKSAFTSSLDVYDLDGNALLSGRFPFFSNKWMVTDQAGREIGELKAKFAFFSEKYEYYANAGESYRIESEAFSKLYQILDRNEKEVARFEKVSGFFSSPVFQLTNSTGHINSFELIAVVMGVNEIKKRRQSAANSGGGAH</sequence>
<dbReference type="RefSeq" id="WP_377930470.1">
    <property type="nucleotide sequence ID" value="NZ_JBHUEM010000054.1"/>
</dbReference>
<protein>
    <submittedName>
        <fullName evidence="1">Uncharacterized protein</fullName>
    </submittedName>
</protein>
<accession>A0ABW4LYM4</accession>
<keyword evidence="2" id="KW-1185">Reference proteome</keyword>
<dbReference type="SUPFAM" id="SSF54518">
    <property type="entry name" value="Tubby C-terminal domain-like"/>
    <property type="match status" value="1"/>
</dbReference>
<organism evidence="1 2">
    <name type="scientific">Bacillus salitolerans</name>
    <dbReference type="NCBI Taxonomy" id="1437434"/>
    <lineage>
        <taxon>Bacteria</taxon>
        <taxon>Bacillati</taxon>
        <taxon>Bacillota</taxon>
        <taxon>Bacilli</taxon>
        <taxon>Bacillales</taxon>
        <taxon>Bacillaceae</taxon>
        <taxon>Bacillus</taxon>
    </lineage>
</organism>
<evidence type="ECO:0000313" key="2">
    <source>
        <dbReference type="Proteomes" id="UP001597214"/>
    </source>
</evidence>
<dbReference type="InterPro" id="IPR025659">
    <property type="entry name" value="Tubby-like_C"/>
</dbReference>
<evidence type="ECO:0000313" key="1">
    <source>
        <dbReference type="EMBL" id="MFD1739240.1"/>
    </source>
</evidence>
<dbReference type="InterPro" id="IPR007612">
    <property type="entry name" value="LOR"/>
</dbReference>
<reference evidence="2" key="1">
    <citation type="journal article" date="2019" name="Int. J. Syst. Evol. Microbiol.">
        <title>The Global Catalogue of Microorganisms (GCM) 10K type strain sequencing project: providing services to taxonomists for standard genome sequencing and annotation.</title>
        <authorList>
            <consortium name="The Broad Institute Genomics Platform"/>
            <consortium name="The Broad Institute Genome Sequencing Center for Infectious Disease"/>
            <person name="Wu L."/>
            <person name="Ma J."/>
        </authorList>
    </citation>
    <scope>NUCLEOTIDE SEQUENCE [LARGE SCALE GENOMIC DNA]</scope>
    <source>
        <strain evidence="2">CCUG 49339</strain>
    </source>
</reference>